<proteinExistence type="predicted"/>
<protein>
    <submittedName>
        <fullName evidence="1">Uncharacterized protein</fullName>
    </submittedName>
</protein>
<dbReference type="STRING" id="56449.XBLMG947_1369"/>
<name>A0A1C3NJK5_9XANT</name>
<gene>
    <name evidence="1" type="ORF">XBLMG947_1369</name>
</gene>
<dbReference type="AlphaFoldDB" id="A0A1C3NJK5"/>
<sequence>MQREACVIAMRGNAGRRISRQVCFPCRPLRCHRDHRLRRAPPDRPPQTPIYSPLPYRGGTACYQMHALTPAATSLQAPFNKHRRLIRLRLSRPKKLSHGALCPKGRLRACGGCRAVSCCTSRQGLPANPAGDRWCRSTLDLSKSASRMHVCAATLPISRAAPPAAQHADHIGQLAGRTTLRVHRHRALSIAG</sequence>
<reference evidence="1 2" key="1">
    <citation type="submission" date="2016-06" db="EMBL/GenBank/DDBJ databases">
        <authorList>
            <person name="Kjaerup R.B."/>
            <person name="Dalgaard T.S."/>
            <person name="Juul-Madsen H.R."/>
        </authorList>
    </citation>
    <scope>NUCLEOTIDE SEQUENCE [LARGE SCALE GENOMIC DNA]</scope>
    <source>
        <strain evidence="1">LMG947</strain>
    </source>
</reference>
<evidence type="ECO:0000313" key="2">
    <source>
        <dbReference type="Proteomes" id="UP000092503"/>
    </source>
</evidence>
<dbReference type="EMBL" id="FLTX01000018">
    <property type="protein sequence ID" value="SBV50589.1"/>
    <property type="molecule type" value="Genomic_DNA"/>
</dbReference>
<accession>A0A1C3NJK5</accession>
<evidence type="ECO:0000313" key="1">
    <source>
        <dbReference type="EMBL" id="SBV50589.1"/>
    </source>
</evidence>
<dbReference type="Proteomes" id="UP000092503">
    <property type="component" value="Unassembled WGS sequence"/>
</dbReference>
<organism evidence="1 2">
    <name type="scientific">Xanthomonas bromi</name>
    <dbReference type="NCBI Taxonomy" id="56449"/>
    <lineage>
        <taxon>Bacteria</taxon>
        <taxon>Pseudomonadati</taxon>
        <taxon>Pseudomonadota</taxon>
        <taxon>Gammaproteobacteria</taxon>
        <taxon>Lysobacterales</taxon>
        <taxon>Lysobacteraceae</taxon>
        <taxon>Xanthomonas</taxon>
    </lineage>
</organism>